<evidence type="ECO:0000313" key="2">
    <source>
        <dbReference type="EMBL" id="RAV34728.1"/>
    </source>
</evidence>
<keyword evidence="1" id="KW-1133">Transmembrane helix</keyword>
<comment type="caution">
    <text evidence="2">The sequence shown here is derived from an EMBL/GenBank/DDBJ whole genome shotgun (WGS) entry which is preliminary data.</text>
</comment>
<dbReference type="RefSeq" id="WP_112768824.1">
    <property type="nucleotide sequence ID" value="NZ_CP063191.1"/>
</dbReference>
<protein>
    <submittedName>
        <fullName evidence="2">Uncharacterized protein</fullName>
    </submittedName>
</protein>
<organism evidence="2 3">
    <name type="scientific">Corynebacterium heidelbergense</name>
    <dbReference type="NCBI Taxonomy" id="2055947"/>
    <lineage>
        <taxon>Bacteria</taxon>
        <taxon>Bacillati</taxon>
        <taxon>Actinomycetota</taxon>
        <taxon>Actinomycetes</taxon>
        <taxon>Mycobacteriales</taxon>
        <taxon>Corynebacteriaceae</taxon>
        <taxon>Corynebacterium</taxon>
    </lineage>
</organism>
<reference evidence="2 3" key="1">
    <citation type="journal article" date="2018" name="Syst. Appl. Microbiol.">
        <title>Corynebacterium heidelbergense sp. nov., isolated from the preen glands of Egyptian geese (Alopochen aegyptiacus).</title>
        <authorList>
            <person name="Braun M.S."/>
            <person name="Wang E."/>
            <person name="Zimmermann S."/>
            <person name="Wink M."/>
        </authorList>
    </citation>
    <scope>NUCLEOTIDE SEQUENCE [LARGE SCALE GENOMIC DNA]</scope>
    <source>
        <strain evidence="2 3">DSM 104638</strain>
    </source>
</reference>
<dbReference type="OrthoDB" id="4420630at2"/>
<evidence type="ECO:0000256" key="1">
    <source>
        <dbReference type="SAM" id="Phobius"/>
    </source>
</evidence>
<sequence length="153" mass="15967">MPNTQHPPTNYRYGLVRGTRNVPALPAALPLGLLVSAVLACVNLAVTSDGSSPWLSTLVWGMAVTPAATALAWVALVDRGSLPGAVAKPEEAVESTWYASAASDAFHILLAATGLGAYMAMFWHRPTIALTLSAVFGAAALTFGISYTVRKAR</sequence>
<name>A0A364VDN5_9CORY</name>
<keyword evidence="1" id="KW-0812">Transmembrane</keyword>
<proteinExistence type="predicted"/>
<feature type="transmembrane region" description="Helical" evidence="1">
    <location>
        <begin position="128"/>
        <end position="149"/>
    </location>
</feature>
<dbReference type="EMBL" id="PHQP01000007">
    <property type="protein sequence ID" value="RAV34728.1"/>
    <property type="molecule type" value="Genomic_DNA"/>
</dbReference>
<feature type="transmembrane region" description="Helical" evidence="1">
    <location>
        <begin position="58"/>
        <end position="77"/>
    </location>
</feature>
<keyword evidence="1" id="KW-0472">Membrane</keyword>
<evidence type="ECO:0000313" key="3">
    <source>
        <dbReference type="Proteomes" id="UP000251047"/>
    </source>
</evidence>
<gene>
    <name evidence="2" type="ORF">CWC39_01875</name>
</gene>
<feature type="transmembrane region" description="Helical" evidence="1">
    <location>
        <begin position="27"/>
        <end position="46"/>
    </location>
</feature>
<dbReference type="AlphaFoldDB" id="A0A364VDN5"/>
<dbReference type="Proteomes" id="UP000251047">
    <property type="component" value="Unassembled WGS sequence"/>
</dbReference>
<accession>A0A364VDN5</accession>
<feature type="transmembrane region" description="Helical" evidence="1">
    <location>
        <begin position="97"/>
        <end position="121"/>
    </location>
</feature>